<keyword evidence="3" id="KW-1185">Reference proteome</keyword>
<dbReference type="InterPro" id="IPR006564">
    <property type="entry name" value="Znf_PMZ"/>
</dbReference>
<protein>
    <recommendedName>
        <fullName evidence="1">Zinc finger PMZ-type domain-containing protein</fullName>
    </recommendedName>
</protein>
<evidence type="ECO:0000259" key="1">
    <source>
        <dbReference type="SMART" id="SM00575"/>
    </source>
</evidence>
<evidence type="ECO:0000313" key="3">
    <source>
        <dbReference type="Proteomes" id="UP001497516"/>
    </source>
</evidence>
<feature type="domain" description="Zinc finger PMZ-type" evidence="1">
    <location>
        <begin position="74"/>
        <end position="101"/>
    </location>
</feature>
<proteinExistence type="predicted"/>
<name>A0AAV2EPC7_9ROSI</name>
<dbReference type="SMART" id="SM00575">
    <property type="entry name" value="ZnF_PMZ"/>
    <property type="match status" value="1"/>
</dbReference>
<evidence type="ECO:0000313" key="2">
    <source>
        <dbReference type="EMBL" id="CAL1387810.1"/>
    </source>
</evidence>
<sequence>MRLETEAQIRSGKSQYMKPCEELMKSWAQKTVGHSVMGVHRRQGIYVVQTPPNNFNMTGSNTLTVHSDDHNRAGFCTCGKFQGNKIPYSHAIVACNRMGANP</sequence>
<dbReference type="EMBL" id="OZ034818">
    <property type="protein sequence ID" value="CAL1387810.1"/>
    <property type="molecule type" value="Genomic_DNA"/>
</dbReference>
<gene>
    <name evidence="2" type="ORF">LTRI10_LOCUS28769</name>
</gene>
<dbReference type="GO" id="GO:0008270">
    <property type="term" value="F:zinc ion binding"/>
    <property type="evidence" value="ECO:0007669"/>
    <property type="project" value="InterPro"/>
</dbReference>
<organism evidence="2 3">
    <name type="scientific">Linum trigynum</name>
    <dbReference type="NCBI Taxonomy" id="586398"/>
    <lineage>
        <taxon>Eukaryota</taxon>
        <taxon>Viridiplantae</taxon>
        <taxon>Streptophyta</taxon>
        <taxon>Embryophyta</taxon>
        <taxon>Tracheophyta</taxon>
        <taxon>Spermatophyta</taxon>
        <taxon>Magnoliopsida</taxon>
        <taxon>eudicotyledons</taxon>
        <taxon>Gunneridae</taxon>
        <taxon>Pentapetalae</taxon>
        <taxon>rosids</taxon>
        <taxon>fabids</taxon>
        <taxon>Malpighiales</taxon>
        <taxon>Linaceae</taxon>
        <taxon>Linum</taxon>
    </lineage>
</organism>
<dbReference type="AlphaFoldDB" id="A0AAV2EPC7"/>
<dbReference type="Proteomes" id="UP001497516">
    <property type="component" value="Chromosome 5"/>
</dbReference>
<reference evidence="2 3" key="1">
    <citation type="submission" date="2024-04" db="EMBL/GenBank/DDBJ databases">
        <authorList>
            <person name="Fracassetti M."/>
        </authorList>
    </citation>
    <scope>NUCLEOTIDE SEQUENCE [LARGE SCALE GENOMIC DNA]</scope>
</reference>
<accession>A0AAV2EPC7</accession>